<protein>
    <recommendedName>
        <fullName evidence="4">DUF4367 domain-containing protein</fullName>
    </recommendedName>
</protein>
<name>A0A2S1QY61_9FLAO</name>
<dbReference type="RefSeq" id="WP_108778016.1">
    <property type="nucleotide sequence ID" value="NZ_CP029186.1"/>
</dbReference>
<evidence type="ECO:0008006" key="4">
    <source>
        <dbReference type="Google" id="ProtNLM"/>
    </source>
</evidence>
<accession>A0A2S1QY61</accession>
<gene>
    <name evidence="2" type="ORF">HYN59_09370</name>
</gene>
<evidence type="ECO:0000256" key="1">
    <source>
        <dbReference type="SAM" id="SignalP"/>
    </source>
</evidence>
<dbReference type="OrthoDB" id="982449at2"/>
<keyword evidence="1" id="KW-0732">Signal</keyword>
<reference evidence="2 3" key="1">
    <citation type="submission" date="2018-04" db="EMBL/GenBank/DDBJ databases">
        <title>Genome sequencing of Flavobacterium sp. HYN0059.</title>
        <authorList>
            <person name="Yi H."/>
            <person name="Baek C."/>
        </authorList>
    </citation>
    <scope>NUCLEOTIDE SEQUENCE [LARGE SCALE GENOMIC DNA]</scope>
    <source>
        <strain evidence="2 3">HYN0059</strain>
    </source>
</reference>
<dbReference type="Proteomes" id="UP000244929">
    <property type="component" value="Chromosome"/>
</dbReference>
<evidence type="ECO:0000313" key="2">
    <source>
        <dbReference type="EMBL" id="AWH85314.1"/>
    </source>
</evidence>
<dbReference type="EMBL" id="CP029186">
    <property type="protein sequence ID" value="AWH85314.1"/>
    <property type="molecule type" value="Genomic_DNA"/>
</dbReference>
<feature type="signal peptide" evidence="1">
    <location>
        <begin position="1"/>
        <end position="19"/>
    </location>
</feature>
<proteinExistence type="predicted"/>
<dbReference type="KEGG" id="falb:HYN59_09370"/>
<dbReference type="AlphaFoldDB" id="A0A2S1QY61"/>
<evidence type="ECO:0000313" key="3">
    <source>
        <dbReference type="Proteomes" id="UP000244929"/>
    </source>
</evidence>
<feature type="chain" id="PRO_5015753322" description="DUF4367 domain-containing protein" evidence="1">
    <location>
        <begin position="20"/>
        <end position="190"/>
    </location>
</feature>
<keyword evidence="3" id="KW-1185">Reference proteome</keyword>
<sequence length="190" mass="21648">MKKLILLSLLIITSLNTFAQDKKSLEQRAILNYSYTASEQYEKLLDLTYPKLFTIIPREKMVELLKRMTKGDGFSISIAPVAPNFAFSEIKKIDDAYYSVLTYDLTMKMRFTEPVGDQELAGLLPSFKTAMKTDNITFDKKDNSFTIIKKSQSVAVYDKLGNNQWMFVNNTDGPVKEKIFSEKVIKGLGI</sequence>
<organism evidence="2 3">
    <name type="scientific">Flavobacterium album</name>
    <dbReference type="NCBI Taxonomy" id="2175091"/>
    <lineage>
        <taxon>Bacteria</taxon>
        <taxon>Pseudomonadati</taxon>
        <taxon>Bacteroidota</taxon>
        <taxon>Flavobacteriia</taxon>
        <taxon>Flavobacteriales</taxon>
        <taxon>Flavobacteriaceae</taxon>
        <taxon>Flavobacterium</taxon>
    </lineage>
</organism>